<dbReference type="RefSeq" id="WP_187714898.1">
    <property type="nucleotide sequence ID" value="NZ_CP060780.1"/>
</dbReference>
<protein>
    <submittedName>
        <fullName evidence="1">Uncharacterized protein</fullName>
    </submittedName>
</protein>
<sequence length="203" mass="22457">MSLLITATNVTELGNGMWLFDMPPHQVRHFGRPSSATGPRSVLLLNDCEFDPEQQHLRFKIDEVTALNVGTTSQAVGIDAQLQDEAFLPSKPATHAVSAGPGDRNFLQLVRSELSADLARAAEELLAGVRVKSPGDLKRGQSRNFSETPDNFWYVIVQPRINELSITVRGPVDHFKPMSELVIKDDRGIHGSRCAAKLTFRLR</sequence>
<proteinExistence type="predicted"/>
<keyword evidence="2" id="KW-1185">Reference proteome</keyword>
<name>A0ABX6T2K9_9SPHN</name>
<dbReference type="Proteomes" id="UP000516134">
    <property type="component" value="Chromosome"/>
</dbReference>
<evidence type="ECO:0000313" key="1">
    <source>
        <dbReference type="EMBL" id="QNP43468.1"/>
    </source>
</evidence>
<accession>A0ABX6T2K9</accession>
<gene>
    <name evidence="1" type="ORF">H9L15_01245</name>
</gene>
<organism evidence="1 2">
    <name type="scientific">Sphingomonas daechungensis</name>
    <dbReference type="NCBI Taxonomy" id="1176646"/>
    <lineage>
        <taxon>Bacteria</taxon>
        <taxon>Pseudomonadati</taxon>
        <taxon>Pseudomonadota</taxon>
        <taxon>Alphaproteobacteria</taxon>
        <taxon>Sphingomonadales</taxon>
        <taxon>Sphingomonadaceae</taxon>
        <taxon>Sphingomonas</taxon>
    </lineage>
</organism>
<reference evidence="1 2" key="1">
    <citation type="submission" date="2020-08" db="EMBL/GenBank/DDBJ databases">
        <title>Genome sequence of Sphingomonas daechungensis KACC 18115T.</title>
        <authorList>
            <person name="Hyun D.-W."/>
            <person name="Bae J.-W."/>
        </authorList>
    </citation>
    <scope>NUCLEOTIDE SEQUENCE [LARGE SCALE GENOMIC DNA]</scope>
    <source>
        <strain evidence="1 2">KACC 18115</strain>
    </source>
</reference>
<dbReference type="EMBL" id="CP060780">
    <property type="protein sequence ID" value="QNP43468.1"/>
    <property type="molecule type" value="Genomic_DNA"/>
</dbReference>
<evidence type="ECO:0000313" key="2">
    <source>
        <dbReference type="Proteomes" id="UP000516134"/>
    </source>
</evidence>